<dbReference type="EMBL" id="UOEE01000001">
    <property type="protein sequence ID" value="VAV86552.1"/>
    <property type="molecule type" value="Genomic_DNA"/>
</dbReference>
<protein>
    <submittedName>
        <fullName evidence="1">Uncharacterized protein</fullName>
    </submittedName>
</protein>
<accession>A0A3B0R210</accession>
<organism evidence="1">
    <name type="scientific">hydrothermal vent metagenome</name>
    <dbReference type="NCBI Taxonomy" id="652676"/>
    <lineage>
        <taxon>unclassified sequences</taxon>
        <taxon>metagenomes</taxon>
        <taxon>ecological metagenomes</taxon>
    </lineage>
</organism>
<gene>
    <name evidence="1" type="ORF">MNBD_ALPHA06-1648</name>
</gene>
<dbReference type="AlphaFoldDB" id="A0A3B0R210"/>
<reference evidence="1" key="1">
    <citation type="submission" date="2018-06" db="EMBL/GenBank/DDBJ databases">
        <authorList>
            <person name="Zhirakovskaya E."/>
        </authorList>
    </citation>
    <scope>NUCLEOTIDE SEQUENCE</scope>
</reference>
<sequence length="38" mass="4282">MRPKAIDPAIKNATGFGWIAKQEIAFQALPDQPMLYYS</sequence>
<proteinExistence type="predicted"/>
<name>A0A3B0R210_9ZZZZ</name>
<evidence type="ECO:0000313" key="1">
    <source>
        <dbReference type="EMBL" id="VAV86552.1"/>
    </source>
</evidence>